<keyword evidence="2" id="KW-1185">Reference proteome</keyword>
<evidence type="ECO:0000313" key="1">
    <source>
        <dbReference type="EMBL" id="CAG8675854.1"/>
    </source>
</evidence>
<sequence length="454" mass="52447">TNKTNTVLQYDENNGVVTWGADALSSEPSRRKKFNNKLQRPVEYFKFYLGDVPESKKPKLPSGITFEKAITDYLRQMDIDFTMIERIENHWPGINFYNNVRLVFTVSAAEAAAIHCMNRLKELKLTTGAKYLVVDCGGGTVDLTVRELLADNRLAETTERTGDFCGGTYVDDEFLKFLEGRKSKFKDIELYIEKKCLAIKQYVTGPEREQLSEVDEWLIDLDFDTMFELFGVVLVGGFSESKYVQYRNKEKFGNILEISIPPSPAAAIVRGACEYGLDMKTVTTRVLKWTYGVEVSEKWIMLPIYPNQTSILFKFFYTTKYNATFCDEPEMKSLCNFTIDLPDTHLGLNRPVLISLRFASMESTVVTAKNEINGEVYRTTFSLMIKLFILKHTIQCGSKRLEARRFNVELKQIRYWMNQKSQLENVAPHIQKLHKDKDAALPEFEKILFEWYQI</sequence>
<dbReference type="SUPFAM" id="SSF53067">
    <property type="entry name" value="Actin-like ATPase domain"/>
    <property type="match status" value="1"/>
</dbReference>
<protein>
    <submittedName>
        <fullName evidence="1">9753_t:CDS:1</fullName>
    </submittedName>
</protein>
<proteinExistence type="predicted"/>
<accession>A0A9N9EHY8</accession>
<dbReference type="AlphaFoldDB" id="A0A9N9EHY8"/>
<organism evidence="1 2">
    <name type="scientific">Funneliformis mosseae</name>
    <name type="common">Endomycorrhizal fungus</name>
    <name type="synonym">Glomus mosseae</name>
    <dbReference type="NCBI Taxonomy" id="27381"/>
    <lineage>
        <taxon>Eukaryota</taxon>
        <taxon>Fungi</taxon>
        <taxon>Fungi incertae sedis</taxon>
        <taxon>Mucoromycota</taxon>
        <taxon>Glomeromycotina</taxon>
        <taxon>Glomeromycetes</taxon>
        <taxon>Glomerales</taxon>
        <taxon>Glomeraceae</taxon>
        <taxon>Funneliformis</taxon>
    </lineage>
</organism>
<evidence type="ECO:0000313" key="2">
    <source>
        <dbReference type="Proteomes" id="UP000789375"/>
    </source>
</evidence>
<reference evidence="1" key="1">
    <citation type="submission" date="2021-06" db="EMBL/GenBank/DDBJ databases">
        <authorList>
            <person name="Kallberg Y."/>
            <person name="Tangrot J."/>
            <person name="Rosling A."/>
        </authorList>
    </citation>
    <scope>NUCLEOTIDE SEQUENCE</scope>
    <source>
        <strain evidence="1">87-6 pot B 2015</strain>
    </source>
</reference>
<comment type="caution">
    <text evidence="1">The sequence shown here is derived from an EMBL/GenBank/DDBJ whole genome shotgun (WGS) entry which is preliminary data.</text>
</comment>
<gene>
    <name evidence="1" type="ORF">FMOSSE_LOCUS12641</name>
</gene>
<dbReference type="InterPro" id="IPR043129">
    <property type="entry name" value="ATPase_NBD"/>
</dbReference>
<dbReference type="Proteomes" id="UP000789375">
    <property type="component" value="Unassembled WGS sequence"/>
</dbReference>
<feature type="non-terminal residue" evidence="1">
    <location>
        <position position="454"/>
    </location>
</feature>
<dbReference type="PANTHER" id="PTHR14187">
    <property type="entry name" value="ALPHA KINASE/ELONGATION FACTOR 2 KINASE"/>
    <property type="match status" value="1"/>
</dbReference>
<dbReference type="Gene3D" id="3.90.640.10">
    <property type="entry name" value="Actin, Chain A, domain 4"/>
    <property type="match status" value="1"/>
</dbReference>
<name>A0A9N9EHY8_FUNMO</name>
<dbReference type="PANTHER" id="PTHR14187:SF5">
    <property type="entry name" value="HEAT SHOCK 70 KDA PROTEIN 12A"/>
    <property type="match status" value="1"/>
</dbReference>
<dbReference type="EMBL" id="CAJVPP010006244">
    <property type="protein sequence ID" value="CAG8675854.1"/>
    <property type="molecule type" value="Genomic_DNA"/>
</dbReference>
<dbReference type="Gene3D" id="3.30.420.40">
    <property type="match status" value="2"/>
</dbReference>